<dbReference type="PROSITE" id="PS50930">
    <property type="entry name" value="HTH_LYTTR"/>
    <property type="match status" value="1"/>
</dbReference>
<dbReference type="SMART" id="SM00448">
    <property type="entry name" value="REC"/>
    <property type="match status" value="1"/>
</dbReference>
<evidence type="ECO:0000313" key="4">
    <source>
        <dbReference type="EMBL" id="GGC32852.1"/>
    </source>
</evidence>
<dbReference type="InterPro" id="IPR001789">
    <property type="entry name" value="Sig_transdc_resp-reg_receiver"/>
</dbReference>
<dbReference type="Gene3D" id="3.40.50.2300">
    <property type="match status" value="1"/>
</dbReference>
<keyword evidence="1" id="KW-0597">Phosphoprotein</keyword>
<dbReference type="PANTHER" id="PTHR37299">
    <property type="entry name" value="TRANSCRIPTIONAL REGULATOR-RELATED"/>
    <property type="match status" value="1"/>
</dbReference>
<dbReference type="GO" id="GO:0003677">
    <property type="term" value="F:DNA binding"/>
    <property type="evidence" value="ECO:0007669"/>
    <property type="project" value="UniProtKB-KW"/>
</dbReference>
<comment type="caution">
    <text evidence="4">The sequence shown here is derived from an EMBL/GenBank/DDBJ whole genome shotgun (WGS) entry which is preliminary data.</text>
</comment>
<feature type="domain" description="HTH LytTR-type" evidence="3">
    <location>
        <begin position="145"/>
        <end position="254"/>
    </location>
</feature>
<dbReference type="Gene3D" id="2.40.50.1020">
    <property type="entry name" value="LytTr DNA-binding domain"/>
    <property type="match status" value="1"/>
</dbReference>
<keyword evidence="5" id="KW-1185">Reference proteome</keyword>
<dbReference type="Pfam" id="PF00072">
    <property type="entry name" value="Response_reg"/>
    <property type="match status" value="1"/>
</dbReference>
<protein>
    <submittedName>
        <fullName evidence="4">DNA-binding response regulator</fullName>
    </submittedName>
</protein>
<dbReference type="InterPro" id="IPR007492">
    <property type="entry name" value="LytTR_DNA-bd_dom"/>
</dbReference>
<proteinExistence type="predicted"/>
<evidence type="ECO:0000256" key="1">
    <source>
        <dbReference type="PROSITE-ProRule" id="PRU00169"/>
    </source>
</evidence>
<dbReference type="Proteomes" id="UP000636010">
    <property type="component" value="Unassembled WGS sequence"/>
</dbReference>
<name>A0ABQ1M304_9BACT</name>
<sequence length="254" mass="29695">MNLLIFEDEPLAQERIQAIVKDQLPDWKVAGSAQSLEEAKDLLNSSLEYDLLLCDIHLADGLCFELFKQGDFKKPIIFITAYDEYALESFEHNCIDYILKPIKEERLLKAFKKHESLIGSQQSISKDLVNTLISHYQKRNFKRRFLAKVGSKMIFIPVEDVACFFCEDKIVYMKEIGSSKKYVINHSLDELENQLLNPDKFYRINRSIIINLESVIEIKTYHNGRLKLELNAPENLEMVVARERVTEFKNWINQ</sequence>
<dbReference type="InterPro" id="IPR046947">
    <property type="entry name" value="LytR-like"/>
</dbReference>
<dbReference type="EMBL" id="BMEC01000005">
    <property type="protein sequence ID" value="GGC32852.1"/>
    <property type="molecule type" value="Genomic_DNA"/>
</dbReference>
<feature type="domain" description="Response regulatory" evidence="2">
    <location>
        <begin position="2"/>
        <end position="115"/>
    </location>
</feature>
<keyword evidence="4" id="KW-0238">DNA-binding</keyword>
<reference evidence="5" key="1">
    <citation type="journal article" date="2019" name="Int. J. Syst. Evol. Microbiol.">
        <title>The Global Catalogue of Microorganisms (GCM) 10K type strain sequencing project: providing services to taxonomists for standard genome sequencing and annotation.</title>
        <authorList>
            <consortium name="The Broad Institute Genomics Platform"/>
            <consortium name="The Broad Institute Genome Sequencing Center for Infectious Disease"/>
            <person name="Wu L."/>
            <person name="Ma J."/>
        </authorList>
    </citation>
    <scope>NUCLEOTIDE SEQUENCE [LARGE SCALE GENOMIC DNA]</scope>
    <source>
        <strain evidence="5">CGMCC 1.10832</strain>
    </source>
</reference>
<evidence type="ECO:0000313" key="5">
    <source>
        <dbReference type="Proteomes" id="UP000636010"/>
    </source>
</evidence>
<accession>A0ABQ1M304</accession>
<gene>
    <name evidence="4" type="ORF">GCM10011506_17910</name>
</gene>
<dbReference type="RefSeq" id="WP_188462497.1">
    <property type="nucleotide sequence ID" value="NZ_BAABHU010000005.1"/>
</dbReference>
<evidence type="ECO:0000259" key="3">
    <source>
        <dbReference type="PROSITE" id="PS50930"/>
    </source>
</evidence>
<evidence type="ECO:0000259" key="2">
    <source>
        <dbReference type="PROSITE" id="PS50110"/>
    </source>
</evidence>
<dbReference type="Pfam" id="PF04397">
    <property type="entry name" value="LytTR"/>
    <property type="match status" value="1"/>
</dbReference>
<dbReference type="PROSITE" id="PS50110">
    <property type="entry name" value="RESPONSE_REGULATORY"/>
    <property type="match status" value="1"/>
</dbReference>
<dbReference type="SUPFAM" id="SSF52172">
    <property type="entry name" value="CheY-like"/>
    <property type="match status" value="1"/>
</dbReference>
<dbReference type="SMART" id="SM00850">
    <property type="entry name" value="LytTR"/>
    <property type="match status" value="1"/>
</dbReference>
<dbReference type="InterPro" id="IPR011006">
    <property type="entry name" value="CheY-like_superfamily"/>
</dbReference>
<dbReference type="PANTHER" id="PTHR37299:SF1">
    <property type="entry name" value="STAGE 0 SPORULATION PROTEIN A HOMOLOG"/>
    <property type="match status" value="1"/>
</dbReference>
<organism evidence="4 5">
    <name type="scientific">Marivirga lumbricoides</name>
    <dbReference type="NCBI Taxonomy" id="1046115"/>
    <lineage>
        <taxon>Bacteria</taxon>
        <taxon>Pseudomonadati</taxon>
        <taxon>Bacteroidota</taxon>
        <taxon>Cytophagia</taxon>
        <taxon>Cytophagales</taxon>
        <taxon>Marivirgaceae</taxon>
        <taxon>Marivirga</taxon>
    </lineage>
</organism>
<feature type="modified residue" description="4-aspartylphosphate" evidence="1">
    <location>
        <position position="55"/>
    </location>
</feature>